<comment type="caution">
    <text evidence="3">The sequence shown here is derived from an EMBL/GenBank/DDBJ whole genome shotgun (WGS) entry which is preliminary data.</text>
</comment>
<reference evidence="3 4" key="1">
    <citation type="submission" date="2024-03" db="EMBL/GenBank/DDBJ databases">
        <title>Human intestinal bacterial collection.</title>
        <authorList>
            <person name="Pauvert C."/>
            <person name="Hitch T.C.A."/>
            <person name="Clavel T."/>
        </authorList>
    </citation>
    <scope>NUCLEOTIDE SEQUENCE [LARGE SCALE GENOMIC DNA]</scope>
    <source>
        <strain evidence="3 4">CLA-JM-H11</strain>
    </source>
</reference>
<proteinExistence type="predicted"/>
<dbReference type="InterPro" id="IPR010897">
    <property type="entry name" value="Spore_II_P"/>
</dbReference>
<gene>
    <name evidence="3" type="ORF">WMO24_15370</name>
</gene>
<feature type="compositionally biased region" description="Low complexity" evidence="1">
    <location>
        <begin position="73"/>
        <end position="83"/>
    </location>
</feature>
<dbReference type="EMBL" id="JBBMFA010000116">
    <property type="protein sequence ID" value="MEQ2521796.1"/>
    <property type="molecule type" value="Genomic_DNA"/>
</dbReference>
<protein>
    <submittedName>
        <fullName evidence="3">Stage II sporulation protein P</fullName>
    </submittedName>
</protein>
<keyword evidence="2" id="KW-0732">Signal</keyword>
<dbReference type="Pfam" id="PF07454">
    <property type="entry name" value="SpoIIP"/>
    <property type="match status" value="1"/>
</dbReference>
<feature type="signal peptide" evidence="2">
    <location>
        <begin position="1"/>
        <end position="24"/>
    </location>
</feature>
<dbReference type="NCBIfam" id="TIGR02867">
    <property type="entry name" value="spore_II_P"/>
    <property type="match status" value="1"/>
</dbReference>
<name>A0ABV1GIX0_9FIRM</name>
<evidence type="ECO:0000256" key="2">
    <source>
        <dbReference type="SAM" id="SignalP"/>
    </source>
</evidence>
<evidence type="ECO:0000256" key="1">
    <source>
        <dbReference type="SAM" id="MobiDB-lite"/>
    </source>
</evidence>
<feature type="chain" id="PRO_5047418301" evidence="2">
    <location>
        <begin position="25"/>
        <end position="386"/>
    </location>
</feature>
<evidence type="ECO:0000313" key="4">
    <source>
        <dbReference type="Proteomes" id="UP001477672"/>
    </source>
</evidence>
<sequence>MYKRGQWARRWMPAAVCAVTLAVAGGMLVTAPGGQSAGQTTAYLSGLLCAPDATLGAARQMVDDRIAREKEPQQQTAPVQTQPEPDPQPEEEPPAEPAPTEDQEPAIAPAPVDDSPMPEGMVPVEETFYGQGSGNGYVQSGAGSIRNCTELSAQEIQAEMMQPLPFSVELNSTEPQVLIMHTHATESYETVDRSWCDPAYSARNTDTSQNMVAVGAEMARTLNAAGICTIQDATLHDYPSYNGSYEKSNATVRSYLEQYPSIKVVLDVHRDAIQREDGTRVKPVVEIDGQKAAQVMIICGADLNGNLPNFKQNLRFASRWQDEMETLFPGLARPVLFDYRYYNQDLTTGSLLIEMGGHGNTLQEAIYSARLVGKALAALFTAEAAQ</sequence>
<feature type="compositionally biased region" description="Acidic residues" evidence="1">
    <location>
        <begin position="87"/>
        <end position="104"/>
    </location>
</feature>
<accession>A0ABV1GIX0</accession>
<keyword evidence="4" id="KW-1185">Reference proteome</keyword>
<evidence type="ECO:0000313" key="3">
    <source>
        <dbReference type="EMBL" id="MEQ2521796.1"/>
    </source>
</evidence>
<feature type="region of interest" description="Disordered" evidence="1">
    <location>
        <begin position="69"/>
        <end position="124"/>
    </location>
</feature>
<dbReference type="RefSeq" id="WP_349217271.1">
    <property type="nucleotide sequence ID" value="NZ_JBBMFA010000116.1"/>
</dbReference>
<organism evidence="3 4">
    <name type="scientific">Ruthenibacterium intestinale</name>
    <dbReference type="NCBI Taxonomy" id="3133163"/>
    <lineage>
        <taxon>Bacteria</taxon>
        <taxon>Bacillati</taxon>
        <taxon>Bacillota</taxon>
        <taxon>Clostridia</taxon>
        <taxon>Eubacteriales</taxon>
        <taxon>Oscillospiraceae</taxon>
        <taxon>Ruthenibacterium</taxon>
    </lineage>
</organism>
<dbReference type="Proteomes" id="UP001477672">
    <property type="component" value="Unassembled WGS sequence"/>
</dbReference>